<dbReference type="Proteomes" id="UP000694388">
    <property type="component" value="Unplaced"/>
</dbReference>
<reference evidence="1" key="2">
    <citation type="submission" date="2025-09" db="UniProtKB">
        <authorList>
            <consortium name="Ensembl"/>
        </authorList>
    </citation>
    <scope>IDENTIFICATION</scope>
</reference>
<name>A0A8C4R0S4_EPTBU</name>
<accession>A0A8C4R0S4</accession>
<sequence>MRKVKSGPSGIWGIDNGNRLYTIVGKRWIQMAEISRDVEPSLPDHVYRISTYSKTSCLVPNQIEPFSPNFQNNYYYRADISCADSSNCLSLGPKYDLFKITKTACPFTDSRIDYQSSLTDIEVTSGGGVFGLNSSGFLSYRANLNRGGSWTLVENSVTFKSVSYSFEHAIIWLVDSNDNALACSWLNGSL</sequence>
<reference evidence="1" key="1">
    <citation type="submission" date="2025-08" db="UniProtKB">
        <authorList>
            <consortium name="Ensembl"/>
        </authorList>
    </citation>
    <scope>IDENTIFICATION</scope>
</reference>
<protein>
    <submittedName>
        <fullName evidence="1">Uncharacterized protein</fullName>
    </submittedName>
</protein>
<evidence type="ECO:0000313" key="2">
    <source>
        <dbReference type="Proteomes" id="UP000694388"/>
    </source>
</evidence>
<dbReference type="InterPro" id="IPR006624">
    <property type="entry name" value="Beta-propeller_rpt_TECPR"/>
</dbReference>
<keyword evidence="2" id="KW-1185">Reference proteome</keyword>
<organism evidence="1 2">
    <name type="scientific">Eptatretus burgeri</name>
    <name type="common">Inshore hagfish</name>
    <dbReference type="NCBI Taxonomy" id="7764"/>
    <lineage>
        <taxon>Eukaryota</taxon>
        <taxon>Metazoa</taxon>
        <taxon>Chordata</taxon>
        <taxon>Craniata</taxon>
        <taxon>Vertebrata</taxon>
        <taxon>Cyclostomata</taxon>
        <taxon>Myxini</taxon>
        <taxon>Myxiniformes</taxon>
        <taxon>Myxinidae</taxon>
        <taxon>Eptatretinae</taxon>
        <taxon>Eptatretus</taxon>
    </lineage>
</organism>
<proteinExistence type="predicted"/>
<evidence type="ECO:0000313" key="1">
    <source>
        <dbReference type="Ensembl" id="ENSEBUP00000023305.1"/>
    </source>
</evidence>
<dbReference type="Ensembl" id="ENSEBUT00000023882.1">
    <property type="protein sequence ID" value="ENSEBUP00000023305.1"/>
    <property type="gene ID" value="ENSEBUG00000014357.1"/>
</dbReference>
<dbReference type="GeneTree" id="ENSGT00930000152802"/>
<dbReference type="AlphaFoldDB" id="A0A8C4R0S4"/>
<dbReference type="Pfam" id="PF19193">
    <property type="entry name" value="Tectonin"/>
    <property type="match status" value="1"/>
</dbReference>